<dbReference type="PANTHER" id="PTHR28122:SF1">
    <property type="entry name" value="E3 UBIQUITIN-PROTEIN LIGASE SUBSTRATE RECEPTOR MMS22"/>
    <property type="match status" value="1"/>
</dbReference>
<feature type="compositionally biased region" description="Polar residues" evidence="1">
    <location>
        <begin position="356"/>
        <end position="377"/>
    </location>
</feature>
<dbReference type="RefSeq" id="XP_018147672.1">
    <property type="nucleotide sequence ID" value="XM_018282978.1"/>
</dbReference>
<dbReference type="InterPro" id="IPR019021">
    <property type="entry name" value="Mms22"/>
</dbReference>
<dbReference type="InterPro" id="IPR048866">
    <property type="entry name" value="ORC5_lid"/>
</dbReference>
<feature type="compositionally biased region" description="Low complexity" evidence="1">
    <location>
        <begin position="73"/>
        <end position="86"/>
    </location>
</feature>
<proteinExistence type="predicted"/>
<dbReference type="GO" id="GO:0005634">
    <property type="term" value="C:nucleus"/>
    <property type="evidence" value="ECO:0007669"/>
    <property type="project" value="InterPro"/>
</dbReference>
<feature type="compositionally biased region" description="Basic residues" evidence="1">
    <location>
        <begin position="631"/>
        <end position="641"/>
    </location>
</feature>
<dbReference type="GO" id="GO:0031297">
    <property type="term" value="P:replication fork processing"/>
    <property type="evidence" value="ECO:0007669"/>
    <property type="project" value="InterPro"/>
</dbReference>
<feature type="region of interest" description="Disordered" evidence="1">
    <location>
        <begin position="838"/>
        <end position="898"/>
    </location>
</feature>
<dbReference type="GO" id="GO:0035361">
    <property type="term" value="C:Cul8-RING ubiquitin ligase complex"/>
    <property type="evidence" value="ECO:0007669"/>
    <property type="project" value="TreeGrafter"/>
</dbReference>
<dbReference type="Gene3D" id="3.40.50.300">
    <property type="entry name" value="P-loop containing nucleotide triphosphate hydrolases"/>
    <property type="match status" value="1"/>
</dbReference>
<evidence type="ECO:0000259" key="3">
    <source>
        <dbReference type="Pfam" id="PF14630"/>
    </source>
</evidence>
<comment type="caution">
    <text evidence="5">The sequence shown here is derived from an EMBL/GenBank/DDBJ whole genome shotgun (WGS) entry which is preliminary data.</text>
</comment>
<dbReference type="Pfam" id="PF21639">
    <property type="entry name" value="ORC5_lid"/>
    <property type="match status" value="1"/>
</dbReference>
<dbReference type="OrthoDB" id="2386201at2759"/>
<dbReference type="Pfam" id="PF09462">
    <property type="entry name" value="Mus7"/>
    <property type="match status" value="1"/>
</dbReference>
<accession>A0A179FZQ7</accession>
<feature type="region of interest" description="Disordered" evidence="1">
    <location>
        <begin position="1"/>
        <end position="149"/>
    </location>
</feature>
<feature type="domain" description="Orc1-like AAA ATPase" evidence="2">
    <location>
        <begin position="2096"/>
        <end position="2244"/>
    </location>
</feature>
<protein>
    <submittedName>
        <fullName evidence="5">Mus7 mms22 family protein</fullName>
    </submittedName>
</protein>
<feature type="region of interest" description="Disordered" evidence="1">
    <location>
        <begin position="780"/>
        <end position="803"/>
    </location>
</feature>
<dbReference type="Pfam" id="PF13191">
    <property type="entry name" value="AAA_16"/>
    <property type="match status" value="1"/>
</dbReference>
<evidence type="ECO:0000313" key="6">
    <source>
        <dbReference type="Proteomes" id="UP000078397"/>
    </source>
</evidence>
<feature type="compositionally biased region" description="Polar residues" evidence="1">
    <location>
        <begin position="397"/>
        <end position="408"/>
    </location>
</feature>
<dbReference type="GO" id="GO:0000724">
    <property type="term" value="P:double-strand break repair via homologous recombination"/>
    <property type="evidence" value="ECO:0007669"/>
    <property type="project" value="TreeGrafter"/>
</dbReference>
<feature type="compositionally biased region" description="Polar residues" evidence="1">
    <location>
        <begin position="281"/>
        <end position="295"/>
    </location>
</feature>
<organism evidence="5 6">
    <name type="scientific">Pochonia chlamydosporia 170</name>
    <dbReference type="NCBI Taxonomy" id="1380566"/>
    <lineage>
        <taxon>Eukaryota</taxon>
        <taxon>Fungi</taxon>
        <taxon>Dikarya</taxon>
        <taxon>Ascomycota</taxon>
        <taxon>Pezizomycotina</taxon>
        <taxon>Sordariomycetes</taxon>
        <taxon>Hypocreomycetidae</taxon>
        <taxon>Hypocreales</taxon>
        <taxon>Clavicipitaceae</taxon>
        <taxon>Pochonia</taxon>
    </lineage>
</organism>
<evidence type="ECO:0000259" key="2">
    <source>
        <dbReference type="Pfam" id="PF13191"/>
    </source>
</evidence>
<feature type="compositionally biased region" description="Low complexity" evidence="1">
    <location>
        <begin position="336"/>
        <end position="349"/>
    </location>
</feature>
<dbReference type="InterPro" id="IPR041664">
    <property type="entry name" value="AAA_16"/>
</dbReference>
<dbReference type="GeneID" id="28846972"/>
<reference evidence="5 6" key="1">
    <citation type="journal article" date="2016" name="PLoS Pathog.">
        <title>Biosynthesis of antibiotic leucinostatins in bio-control fungus Purpureocillium lilacinum and their inhibition on phytophthora revealed by genome mining.</title>
        <authorList>
            <person name="Wang G."/>
            <person name="Liu Z."/>
            <person name="Lin R."/>
            <person name="Li E."/>
            <person name="Mao Z."/>
            <person name="Ling J."/>
            <person name="Yang Y."/>
            <person name="Yin W.B."/>
            <person name="Xie B."/>
        </authorList>
    </citation>
    <scope>NUCLEOTIDE SEQUENCE [LARGE SCALE GENOMIC DNA]</scope>
    <source>
        <strain evidence="5">170</strain>
    </source>
</reference>
<feature type="compositionally biased region" description="Acidic residues" evidence="1">
    <location>
        <begin position="39"/>
        <end position="57"/>
    </location>
</feature>
<dbReference type="Pfam" id="PF14630">
    <property type="entry name" value="ORC5_C"/>
    <property type="match status" value="1"/>
</dbReference>
<dbReference type="Proteomes" id="UP000078397">
    <property type="component" value="Unassembled WGS sequence"/>
</dbReference>
<evidence type="ECO:0000313" key="5">
    <source>
        <dbReference type="EMBL" id="OAQ71135.1"/>
    </source>
</evidence>
<dbReference type="PANTHER" id="PTHR28122">
    <property type="entry name" value="E3 UBIQUITIN-PROTEIN LIGASE SUBSTRATE RECEPTOR MMS22"/>
    <property type="match status" value="1"/>
</dbReference>
<feature type="region of interest" description="Disordered" evidence="1">
    <location>
        <begin position="215"/>
        <end position="437"/>
    </location>
</feature>
<feature type="region of interest" description="Disordered" evidence="1">
    <location>
        <begin position="480"/>
        <end position="509"/>
    </location>
</feature>
<dbReference type="SUPFAM" id="SSF52540">
    <property type="entry name" value="P-loop containing nucleoside triphosphate hydrolases"/>
    <property type="match status" value="1"/>
</dbReference>
<feature type="domain" description="Origin recognition complex subunit 5 C-terminal" evidence="3">
    <location>
        <begin position="2406"/>
        <end position="2555"/>
    </location>
</feature>
<feature type="region of interest" description="Disordered" evidence="1">
    <location>
        <begin position="572"/>
        <end position="649"/>
    </location>
</feature>
<gene>
    <name evidence="5" type="ORF">VFPPC_03482</name>
</gene>
<feature type="compositionally biased region" description="Basic residues" evidence="1">
    <location>
        <begin position="870"/>
        <end position="888"/>
    </location>
</feature>
<dbReference type="STRING" id="1380566.A0A179FZQ7"/>
<dbReference type="InterPro" id="IPR027417">
    <property type="entry name" value="P-loop_NTPase"/>
</dbReference>
<sequence>MANWKELGEVPDSEDDEGFYGEQFDSQSNLAAAKPALTDDVEQDIWDFPDSPTDDVLADSQAPAVSTPCDENLPSPAISSPLSSPPSEDELPPLDDFTLGDGPQRDAKILEQEDVDRADHLQIKPCPSRTASLDFTPSPPGHAPRSQLPLDESGLLSQMAETFEAQRVAARYERSLRPRKPIQEHPYLLENAQYSSFLKLHGVKPLRMAIENERRKRDHLSGGLSQDGDFQEESQESVQPDITNIPPLYDAEPSETQDDLLLLPSTPPRHSPTNRGPAASSPVSSQGETDNTSVLDQDLPALDELLRKPPKLTSTKLHKRISTPLKSSTRKRMRRSIISSDPIDGDSTSGVLNPKSPFTSLSPSLNTPGPLQGSPINSDLLVETPKTPAAGAAAAIQPSTGNHTTHASSSEDGRRGRTVSEISDPTSSDDDSFSVSDNEAVTTMSRRIRGVLPASWLRLDQQAGQENAKKSLKSRTRFLRSPGRENRRGVAQLRQGALGSTPIPMFDDESDHEVVPIVSSTNANKSDSQPRSTVTLAGHLNLESMVHLGDDEDVSVVEDDAIDFMLSKPSRKRQLKLTDSLNAAPKKRPKRRDLAPKQGHRKEKQVAVKAPWREAGTRGTSGSSRSENVQHRHPSRQKRNYASKSIVQRPIRKLPPSLSILDTIQPDAPRFLKIAARTARRRRNQGRSRPNTKTIQLATRQDQLDAVTVLNSWRSGAIKPRDSVTAMTKSFERKRHLSVLSEVSGNTDARDLTRTHHRADVSRKLIKQVSHGGSIRYISSRDELERQKPKSIQRSGFPGERYLPISTRPAQLETGAIAQMTKSDFNSRKKLLDRLYQNGKSASGRDRSDSSSMSARPQDPTTPASDVSKARKNKLRRLYGSRNHRKAAPQRIDLDAPQYSHARDPVPEVYFAEQPVSDAELPEAKLNGLGPYGTQYTHHFESFPLHPDVFFHESTLIGSGELSFCETFNLPIGWSEARPVTSLLFNNHILRWGLWNEQTSSELGVVLDYIAEYAEAWLTGKLDARENATAPSQVASFVLSYVKDSITFMERHQRLSFISRTRECLENFNDRIDSATRTTASISNDNISQVLPIYDRLLLIAFLTLRICAQDSSLMAEQFSMEKLVQSMATTGIVILIRLGIGNLQELYIKLQTKRYREGGIRNDSPLIHSWVVTMKVLDLAQIPRSSFWDVAQRPLAPDQELSRHNAQDHERIWERMFTLLPLVEFGNTGVLVSGRRQSVSGDGWAIPHKLLRQVFQLYERNPRQAASFNNYCRALIGRCHYLVQEWGWRKCVSVVGLVFDFFGSQQLAHLRNEEVYKSPKFLENLNSRPNLEIEREDPCFHVFLKLVAVAIRKLREVGSVKDIGNLVTRTVPNHNRQHRKDEIVHARDLAALRNHHDLLCTLFWAAPPDCRPSPVLIQNLVDPADSHKEACLINLRAWTQLARFNIASGEIGVSWKAFHKWRGSFFEQILKQFNSVASEVAQQLSTLGEEASHSITAEMVHTAVSVNKAALIDVLYASLTSSLDAIQHAPNLQAATFAWNLHQLQTIFTHFAAGHTELTWAVLKASLAILDTMLSKIDDFKADDESQQSESQISNSAVADDALLVLDAHLSRAFFGMARCVLSMSLDESGRHTAFQEQAECSERIVVLAARMCMRYINGGLIQLSGVFKGKYQVFNESPHKLDLRQRQFMVLFALTLLRYDIDDFDEAGFTLCEFWILSLVKPRAFLKYEIELGQELRRHGRTFLPEGITSISVQSDYNINRDLLEYAISTMRKAVRDAGPDLRSILVGEYSSSLKLAMEQIRGNLKNTAQRQKEHESYVVFVQDVISLIKTHGSDICAVDNYFCQISKEYWPPAEDPQLKVANLKSYGLRLQEGESRVGRQLFHFLFNNAKFSIFNNKLPEEVQLLYRGMCSSGIKTFIISRMMPAIVKASFEEYNAFPLLDIYMEAFELRLAGMAMALELDSDDLPSLCTMVQAILNGMKGLSGVRGTCTRTQVHVLRQTIGLANLLWPSIHVLSMSTQRPEHWIALWSLLTELWAIISKCEVYLEKSKTEERRNSVVEAQGLLAGVGSIQSEEHHLHSDVVDFAKSIVEDPNAAPCRNLVLHGTEATGKSAITGQLLETLAEHVATEAQSGGLKYTIVNAAQCITTRHLFERIVGSVADALPLDAATGGKSCSTPNARPTRQRRCETMAQLSVAMSTMLKEPTRDPRWRFVLVLDAVDTQRDAPPTLLPALARLSEIIPSLTCVFIVTAPPAGFLRTPASAHLHFPPYTKHEFVRILTLSPPAPIPGTTQQETTDLWTRFCAAVHDAFVRSASRTLPSFRHSCRALWPRFTAPVTAGTHSPKEFSKLLIAARVHFQDESLLNPSIISVRPEPSATPQPGVVTTSSSLPKNMSIAASDLTALLPIAARLLLLAAYLASHNATRHDLTLFSTYYHGRKRRRGGGFVANRGTPRTKHRKIARKLLGAHAFVLERMMAILEAVRGEWLPDGSAVGAAGLDGDIGMTMATLASLRLLVRVGSGDLMDRSGKWRINVGWEAIRGIGRSIGVEIEEWLIE</sequence>
<feature type="domain" description="ORC5 lid" evidence="4">
    <location>
        <begin position="2301"/>
        <end position="2360"/>
    </location>
</feature>
<feature type="compositionally biased region" description="Low complexity" evidence="1">
    <location>
        <begin position="617"/>
        <end position="626"/>
    </location>
</feature>
<dbReference type="InterPro" id="IPR047088">
    <property type="entry name" value="ORC5_C"/>
</dbReference>
<dbReference type="KEGG" id="pchm:VFPPC_03482"/>
<feature type="compositionally biased region" description="Acidic residues" evidence="1">
    <location>
        <begin position="9"/>
        <end position="19"/>
    </location>
</feature>
<dbReference type="EMBL" id="LSBJ02000002">
    <property type="protein sequence ID" value="OAQ71135.1"/>
    <property type="molecule type" value="Genomic_DNA"/>
</dbReference>
<evidence type="ECO:0000256" key="1">
    <source>
        <dbReference type="SAM" id="MobiDB-lite"/>
    </source>
</evidence>
<keyword evidence="6" id="KW-1185">Reference proteome</keyword>
<feature type="compositionally biased region" description="Basic and acidic residues" evidence="1">
    <location>
        <begin position="103"/>
        <end position="122"/>
    </location>
</feature>
<evidence type="ECO:0000259" key="4">
    <source>
        <dbReference type="Pfam" id="PF21639"/>
    </source>
</evidence>
<name>A0A179FZQ7_METCM</name>